<gene>
    <name evidence="2" type="ORF">CB5_LOCUS14934</name>
</gene>
<reference evidence="2" key="1">
    <citation type="submission" date="2020-07" db="EMBL/GenBank/DDBJ databases">
        <authorList>
            <person name="Lin J."/>
        </authorList>
    </citation>
    <scope>NUCLEOTIDE SEQUENCE</scope>
</reference>
<proteinExistence type="predicted"/>
<evidence type="ECO:0000313" key="2">
    <source>
        <dbReference type="EMBL" id="CAD1831723.1"/>
    </source>
</evidence>
<evidence type="ECO:0000256" key="1">
    <source>
        <dbReference type="SAM" id="MobiDB-lite"/>
    </source>
</evidence>
<dbReference type="AlphaFoldDB" id="A0A6V7PM47"/>
<feature type="region of interest" description="Disordered" evidence="1">
    <location>
        <begin position="1"/>
        <end position="84"/>
    </location>
</feature>
<sequence>MKEQRKGETISPTTSSKHPPVTVASEHWVRTESTGPKKIHQVPKNPKLHQPELGSFRPEGPVSPQQGPVSRCEPEKPTFGNRSLPVRDRSLTAKARSGTGLACQGPVASRLPQHCSLGTGLSFQGPVPESKNSQDLSRIPVFELFGRKTFYNPPPSVEKLEIHPSTRTSQFAKVQCEEKLHSHTETVCGTTTSAPVVKYSGDHCFGGATTDKRNRLVTNYRRIGEISAEKKFEAVSKLNSAKGNLEEHLIKHRLLAIGIGKENLVKLRIGGCEGEVGVQNFSINTLLLELKESVLELRIEHRLLAIGIGKENLVKLRIGGCEGEVGVQNFSINTLLLELKESVLELRIEWLHKDEVKC</sequence>
<organism evidence="2">
    <name type="scientific">Ananas comosus var. bracteatus</name>
    <name type="common">red pineapple</name>
    <dbReference type="NCBI Taxonomy" id="296719"/>
    <lineage>
        <taxon>Eukaryota</taxon>
        <taxon>Viridiplantae</taxon>
        <taxon>Streptophyta</taxon>
        <taxon>Embryophyta</taxon>
        <taxon>Tracheophyta</taxon>
        <taxon>Spermatophyta</taxon>
        <taxon>Magnoliopsida</taxon>
        <taxon>Liliopsida</taxon>
        <taxon>Poales</taxon>
        <taxon>Bromeliaceae</taxon>
        <taxon>Bromelioideae</taxon>
        <taxon>Ananas</taxon>
    </lineage>
</organism>
<dbReference type="EMBL" id="LR862149">
    <property type="protein sequence ID" value="CAD1831723.1"/>
    <property type="molecule type" value="Genomic_DNA"/>
</dbReference>
<name>A0A6V7PM47_ANACO</name>
<accession>A0A6V7PM47</accession>
<protein>
    <submittedName>
        <fullName evidence="2">Uncharacterized protein</fullName>
    </submittedName>
</protein>